<dbReference type="Proteomes" id="UP000887013">
    <property type="component" value="Unassembled WGS sequence"/>
</dbReference>
<name>A0A8X6QVN3_NEPPI</name>
<comment type="caution">
    <text evidence="1">The sequence shown here is derived from an EMBL/GenBank/DDBJ whole genome shotgun (WGS) entry which is preliminary data.</text>
</comment>
<dbReference type="EMBL" id="BMAW01086557">
    <property type="protein sequence ID" value="GFU47823.1"/>
    <property type="molecule type" value="Genomic_DNA"/>
</dbReference>
<gene>
    <name evidence="1" type="ORF">NPIL_680241</name>
</gene>
<evidence type="ECO:0000313" key="2">
    <source>
        <dbReference type="Proteomes" id="UP000887013"/>
    </source>
</evidence>
<protein>
    <submittedName>
        <fullName evidence="1">Uncharacterized protein</fullName>
    </submittedName>
</protein>
<dbReference type="AlphaFoldDB" id="A0A8X6QVN3"/>
<proteinExistence type="predicted"/>
<reference evidence="1" key="1">
    <citation type="submission" date="2020-08" db="EMBL/GenBank/DDBJ databases">
        <title>Multicomponent nature underlies the extraordinary mechanical properties of spider dragline silk.</title>
        <authorList>
            <person name="Kono N."/>
            <person name="Nakamura H."/>
            <person name="Mori M."/>
            <person name="Yoshida Y."/>
            <person name="Ohtoshi R."/>
            <person name="Malay A.D."/>
            <person name="Moran D.A.P."/>
            <person name="Tomita M."/>
            <person name="Numata K."/>
            <person name="Arakawa K."/>
        </authorList>
    </citation>
    <scope>NUCLEOTIDE SEQUENCE</scope>
</reference>
<keyword evidence="2" id="KW-1185">Reference proteome</keyword>
<organism evidence="1 2">
    <name type="scientific">Nephila pilipes</name>
    <name type="common">Giant wood spider</name>
    <name type="synonym">Nephila maculata</name>
    <dbReference type="NCBI Taxonomy" id="299642"/>
    <lineage>
        <taxon>Eukaryota</taxon>
        <taxon>Metazoa</taxon>
        <taxon>Ecdysozoa</taxon>
        <taxon>Arthropoda</taxon>
        <taxon>Chelicerata</taxon>
        <taxon>Arachnida</taxon>
        <taxon>Araneae</taxon>
        <taxon>Araneomorphae</taxon>
        <taxon>Entelegynae</taxon>
        <taxon>Araneoidea</taxon>
        <taxon>Nephilidae</taxon>
        <taxon>Nephila</taxon>
    </lineage>
</organism>
<evidence type="ECO:0000313" key="1">
    <source>
        <dbReference type="EMBL" id="GFU47823.1"/>
    </source>
</evidence>
<sequence>MEFINQNALRRPDNNFGPSHVKASTAAAAVSMQKESIRALHRCTALFGCPLSTEMIVLVEDTSYSRSADSIKSLVGRSAILHTGSSFYNHLQSSPICGCTLLLVVLPLEKLFGMIF</sequence>
<accession>A0A8X6QVN3</accession>